<dbReference type="Proteomes" id="UP001420932">
    <property type="component" value="Unassembled WGS sequence"/>
</dbReference>
<gene>
    <name evidence="2" type="ORF">Syun_018894</name>
</gene>
<name>A0AAP0IV15_9MAGN</name>
<feature type="compositionally biased region" description="Basic residues" evidence="1">
    <location>
        <begin position="1"/>
        <end position="20"/>
    </location>
</feature>
<organism evidence="2 3">
    <name type="scientific">Stephania yunnanensis</name>
    <dbReference type="NCBI Taxonomy" id="152371"/>
    <lineage>
        <taxon>Eukaryota</taxon>
        <taxon>Viridiplantae</taxon>
        <taxon>Streptophyta</taxon>
        <taxon>Embryophyta</taxon>
        <taxon>Tracheophyta</taxon>
        <taxon>Spermatophyta</taxon>
        <taxon>Magnoliopsida</taxon>
        <taxon>Ranunculales</taxon>
        <taxon>Menispermaceae</taxon>
        <taxon>Menispermoideae</taxon>
        <taxon>Cissampelideae</taxon>
        <taxon>Stephania</taxon>
    </lineage>
</organism>
<feature type="compositionally biased region" description="Basic and acidic residues" evidence="1">
    <location>
        <begin position="21"/>
        <end position="38"/>
    </location>
</feature>
<evidence type="ECO:0000313" key="3">
    <source>
        <dbReference type="Proteomes" id="UP001420932"/>
    </source>
</evidence>
<evidence type="ECO:0000256" key="1">
    <source>
        <dbReference type="SAM" id="MobiDB-lite"/>
    </source>
</evidence>
<comment type="caution">
    <text evidence="2">The sequence shown here is derived from an EMBL/GenBank/DDBJ whole genome shotgun (WGS) entry which is preliminary data.</text>
</comment>
<proteinExistence type="predicted"/>
<accession>A0AAP0IV15</accession>
<evidence type="ECO:0000313" key="2">
    <source>
        <dbReference type="EMBL" id="KAK9121277.1"/>
    </source>
</evidence>
<feature type="compositionally biased region" description="Basic and acidic residues" evidence="1">
    <location>
        <begin position="62"/>
        <end position="73"/>
    </location>
</feature>
<dbReference type="EMBL" id="JBBNAF010000008">
    <property type="protein sequence ID" value="KAK9121277.1"/>
    <property type="molecule type" value="Genomic_DNA"/>
</dbReference>
<protein>
    <submittedName>
        <fullName evidence="2">Uncharacterized protein</fullName>
    </submittedName>
</protein>
<dbReference type="AlphaFoldDB" id="A0AAP0IV15"/>
<keyword evidence="3" id="KW-1185">Reference proteome</keyword>
<sequence length="120" mass="13369">MREVKKKRERDREGRGRKRYGTKEREKTTERKREERRRQGVGSLGAEPAALKGARVEAPASAKERRDTCEGRGRTAAAVATSQHLWRRSSGGLAMRRLRGVVQLWTGHRGNNTSDSGGGG</sequence>
<reference evidence="2 3" key="1">
    <citation type="submission" date="2024-01" db="EMBL/GenBank/DDBJ databases">
        <title>Genome assemblies of Stephania.</title>
        <authorList>
            <person name="Yang L."/>
        </authorList>
    </citation>
    <scope>NUCLEOTIDE SEQUENCE [LARGE SCALE GENOMIC DNA]</scope>
    <source>
        <strain evidence="2">YNDBR</strain>
        <tissue evidence="2">Leaf</tissue>
    </source>
</reference>
<feature type="region of interest" description="Disordered" evidence="1">
    <location>
        <begin position="1"/>
        <end position="81"/>
    </location>
</feature>